<dbReference type="Proteomes" id="UP001153365">
    <property type="component" value="Unassembled WGS sequence"/>
</dbReference>
<feature type="signal peptide" evidence="1">
    <location>
        <begin position="1"/>
        <end position="25"/>
    </location>
</feature>
<organism evidence="2 3">
    <name type="scientific">Phakopsora pachyrhizi</name>
    <name type="common">Asian soybean rust disease fungus</name>
    <dbReference type="NCBI Taxonomy" id="170000"/>
    <lineage>
        <taxon>Eukaryota</taxon>
        <taxon>Fungi</taxon>
        <taxon>Dikarya</taxon>
        <taxon>Basidiomycota</taxon>
        <taxon>Pucciniomycotina</taxon>
        <taxon>Pucciniomycetes</taxon>
        <taxon>Pucciniales</taxon>
        <taxon>Phakopsoraceae</taxon>
        <taxon>Phakopsora</taxon>
    </lineage>
</organism>
<reference evidence="2" key="1">
    <citation type="submission" date="2022-06" db="EMBL/GenBank/DDBJ databases">
        <authorList>
            <consortium name="SYNGENTA / RWTH Aachen University"/>
        </authorList>
    </citation>
    <scope>NUCLEOTIDE SEQUENCE</scope>
</reference>
<name>A0AAV0AV13_PHAPC</name>
<accession>A0AAV0AV13</accession>
<proteinExistence type="predicted"/>
<evidence type="ECO:0000313" key="3">
    <source>
        <dbReference type="Proteomes" id="UP001153365"/>
    </source>
</evidence>
<comment type="caution">
    <text evidence="2">The sequence shown here is derived from an EMBL/GenBank/DDBJ whole genome shotgun (WGS) entry which is preliminary data.</text>
</comment>
<evidence type="ECO:0000256" key="1">
    <source>
        <dbReference type="SAM" id="SignalP"/>
    </source>
</evidence>
<evidence type="ECO:0000313" key="2">
    <source>
        <dbReference type="EMBL" id="CAH7672985.1"/>
    </source>
</evidence>
<gene>
    <name evidence="2" type="ORF">PPACK8108_LOCUS7844</name>
</gene>
<dbReference type="AlphaFoldDB" id="A0AAV0AV13"/>
<sequence length="143" mass="16252">MMITFRTLHFLVAILLLCFTIQVKPCSKFFSYKSTPEGIFNIDCYDINYSNEIIKYKCESLDCRTSLSGITVNGYIAITFEYCTVKNGNFIEHRKVANPLSYELLGNQYKVTFKDPGSDQVKVAQCGYKANQQLAICSYCGRA</sequence>
<keyword evidence="3" id="KW-1185">Reference proteome</keyword>
<feature type="chain" id="PRO_5043549829" evidence="1">
    <location>
        <begin position="26"/>
        <end position="143"/>
    </location>
</feature>
<dbReference type="EMBL" id="CALTRL010001553">
    <property type="protein sequence ID" value="CAH7672985.1"/>
    <property type="molecule type" value="Genomic_DNA"/>
</dbReference>
<protein>
    <submittedName>
        <fullName evidence="2">Expressed protein</fullName>
    </submittedName>
</protein>
<keyword evidence="1" id="KW-0732">Signal</keyword>